<dbReference type="VEuPathDB" id="FungiDB:Z519_09069"/>
<dbReference type="RefSeq" id="XP_016617093.1">
    <property type="nucleotide sequence ID" value="XM_016766795.1"/>
</dbReference>
<dbReference type="GeneID" id="27701997"/>
<keyword evidence="3" id="KW-1185">Reference proteome</keyword>
<dbReference type="EMBL" id="KN846993">
    <property type="protein sequence ID" value="KIW90424.1"/>
    <property type="molecule type" value="Genomic_DNA"/>
</dbReference>
<dbReference type="Proteomes" id="UP000053789">
    <property type="component" value="Unassembled WGS sequence"/>
</dbReference>
<reference evidence="2" key="1">
    <citation type="submission" date="2015-01" db="EMBL/GenBank/DDBJ databases">
        <title>The Genome Sequence of Cladophialophora bantiana CBS 173.52.</title>
        <authorList>
            <consortium name="The Broad Institute Genomics Platform"/>
            <person name="Cuomo C."/>
            <person name="de Hoog S."/>
            <person name="Gorbushina A."/>
            <person name="Stielow B."/>
            <person name="Teixiera M."/>
            <person name="Abouelleil A."/>
            <person name="Chapman S.B."/>
            <person name="Priest M."/>
            <person name="Young S.K."/>
            <person name="Wortman J."/>
            <person name="Nusbaum C."/>
            <person name="Birren B."/>
        </authorList>
    </citation>
    <scope>NUCLEOTIDE SEQUENCE [LARGE SCALE GENOMIC DNA]</scope>
    <source>
        <strain evidence="2">CBS 173.52</strain>
    </source>
</reference>
<dbReference type="OrthoDB" id="2333384at2759"/>
<evidence type="ECO:0000313" key="3">
    <source>
        <dbReference type="Proteomes" id="UP000053789"/>
    </source>
</evidence>
<accession>A0A0D2I0P5</accession>
<evidence type="ECO:0000256" key="1">
    <source>
        <dbReference type="SAM" id="MobiDB-lite"/>
    </source>
</evidence>
<gene>
    <name evidence="2" type="ORF">Z519_09069</name>
</gene>
<proteinExistence type="predicted"/>
<feature type="region of interest" description="Disordered" evidence="1">
    <location>
        <begin position="50"/>
        <end position="70"/>
    </location>
</feature>
<protein>
    <submittedName>
        <fullName evidence="2">Uncharacterized protein</fullName>
    </submittedName>
</protein>
<dbReference type="AlphaFoldDB" id="A0A0D2I0P5"/>
<dbReference type="HOGENOM" id="CLU_2049424_0_0_1"/>
<evidence type="ECO:0000313" key="2">
    <source>
        <dbReference type="EMBL" id="KIW90424.1"/>
    </source>
</evidence>
<organism evidence="2 3">
    <name type="scientific">Cladophialophora bantiana (strain ATCC 10958 / CBS 173.52 / CDC B-1940 / NIH 8579)</name>
    <name type="common">Xylohypha bantiana</name>
    <dbReference type="NCBI Taxonomy" id="1442370"/>
    <lineage>
        <taxon>Eukaryota</taxon>
        <taxon>Fungi</taxon>
        <taxon>Dikarya</taxon>
        <taxon>Ascomycota</taxon>
        <taxon>Pezizomycotina</taxon>
        <taxon>Eurotiomycetes</taxon>
        <taxon>Chaetothyriomycetidae</taxon>
        <taxon>Chaetothyriales</taxon>
        <taxon>Herpotrichiellaceae</taxon>
        <taxon>Cladophialophora</taxon>
    </lineage>
</organism>
<name>A0A0D2I0P5_CLAB1</name>
<sequence>MFFRSSKTPRYTYVVKVEYPTVIQLEHPKPLPLKVYLIPDLDGVKTTIRSSSSQSCQYGTEPKGGPPKPVDLPIMEPALQQIQSGPVFSSQASSGTALTTSRLTPAMNTWAAPEETEVIF</sequence>